<dbReference type="EMBL" id="JAGGLB010000015">
    <property type="protein sequence ID" value="MBP1992821.1"/>
    <property type="molecule type" value="Genomic_DNA"/>
</dbReference>
<sequence length="146" mass="16626">MPRYWLTPVLGRSPLRLGAERILGQPLGEFEAFRQMMHGLHPRLLPLFKADLLLSDDEELCGSNMDVQLDLSEAGELIFNGEPLHLSHCGEAFLDRLLRNEEAAALLLLDKGDLWTDAQLGWKHICIEWLQRGWSIIILREDGVQT</sequence>
<protein>
    <submittedName>
        <fullName evidence="1">Uncharacterized protein</fullName>
    </submittedName>
</protein>
<organism evidence="1 2">
    <name type="scientific">Paenibacillus eucommiae</name>
    <dbReference type="NCBI Taxonomy" id="1355755"/>
    <lineage>
        <taxon>Bacteria</taxon>
        <taxon>Bacillati</taxon>
        <taxon>Bacillota</taxon>
        <taxon>Bacilli</taxon>
        <taxon>Bacillales</taxon>
        <taxon>Paenibacillaceae</taxon>
        <taxon>Paenibacillus</taxon>
    </lineage>
</organism>
<dbReference type="Proteomes" id="UP001519287">
    <property type="component" value="Unassembled WGS sequence"/>
</dbReference>
<reference evidence="1 2" key="1">
    <citation type="submission" date="2021-03" db="EMBL/GenBank/DDBJ databases">
        <title>Genomic Encyclopedia of Type Strains, Phase IV (KMG-IV): sequencing the most valuable type-strain genomes for metagenomic binning, comparative biology and taxonomic classification.</title>
        <authorList>
            <person name="Goeker M."/>
        </authorList>
    </citation>
    <scope>NUCLEOTIDE SEQUENCE [LARGE SCALE GENOMIC DNA]</scope>
    <source>
        <strain evidence="1 2">DSM 26048</strain>
    </source>
</reference>
<keyword evidence="2" id="KW-1185">Reference proteome</keyword>
<name>A0ABS4J0Q1_9BACL</name>
<comment type="caution">
    <text evidence="1">The sequence shown here is derived from an EMBL/GenBank/DDBJ whole genome shotgun (WGS) entry which is preliminary data.</text>
</comment>
<evidence type="ECO:0000313" key="2">
    <source>
        <dbReference type="Proteomes" id="UP001519287"/>
    </source>
</evidence>
<evidence type="ECO:0000313" key="1">
    <source>
        <dbReference type="EMBL" id="MBP1992821.1"/>
    </source>
</evidence>
<proteinExistence type="predicted"/>
<accession>A0ABS4J0Q1</accession>
<dbReference type="RefSeq" id="WP_209974150.1">
    <property type="nucleotide sequence ID" value="NZ_JAGGLB010000015.1"/>
</dbReference>
<gene>
    <name evidence="1" type="ORF">J2Z66_004434</name>
</gene>